<dbReference type="OMA" id="YQSKANY"/>
<accession>A0A8S1VD93</accession>
<dbReference type="AlphaFoldDB" id="A0A8S1VD93"/>
<protein>
    <submittedName>
        <fullName evidence="1">Uncharacterized protein</fullName>
    </submittedName>
</protein>
<sequence length="1233" mass="147437">MYLIIIFFPSAFGVLLQSGLNQNTITYPTKVEQCQNVELNENQSFYLELNKEDNIFNKFSNDFQELGSDIRNLTFVNFISSVQIVPDSFKILQSQQLLFPGGMGLCSLLQNKRSLDYSIYCKDVMPQKYIENNFSKLKEFTFLIAYQEGLKCNDYKYSNHLFYILCSIQDQIQIISFDLEGNRQQINYTISMDQQQCNIKFQLFQDSHLLVYFCLCLNWELMIFDSQMQFKRSFTAQEIYLKAQFNYNKELQDLFVCYQVLYLIFDNEQIHLFVLSLMASDFEHDSKVYNQQIQRFQLLQLQSCTLENQGIELSDINNFTNYQIENLKIIQKLGPQIMFLAFSDHLIVMLANEIMQTIQIEFIFFCSIPTVTQYFWIVNDQNRAFIFEINLFQNYFTYQSKANYVGFYTIEKNNIKLIKCFSISQHRNKQDYFKFQIDNLKYQNYLVQIDDNFDGIQIEKKSFFNKNFKFNFTFPSFFQQKIEQNKTLRQCNISRTQLNLISKFFAFKLKSENYLLFNQGELLTIYHCNSQRFIYFNIQIDLNSIKTHYLIQNLQFILVQENQSRIIAFIYQQNAKASIQYQMHSFKEKIRVTYIYKNLLVVQDSNYLFYFNSQLNKFQNSYQINPNLFINQEITKDVIQVFNFYDTFILQYESYFIVQVEQFVTQKIYLNIVILGGYSRRSQPPQVILIAMNQNKSRIYKYLITQRNFYLLSTYYFEDYIPIQPLNYQINEENFIIATKQQSNSQFHLMLFFINQANSFECYEIVSTPYQYFYVQSNILYYYNENQELIEYDIKYFSLDFDLQLLNEIFYNVHFQIDIQVIQTPRDDDIYSEKFNLLALNMQEKLSIVNQSNSTIILNHNQAILYPNQFVYGSFLLFDLLNTSSFTLQSPFKLVQAITCLAIDNYFCVIQFLPLIKILDLKTNNQNNYLIPYRSTKNTKFHAWEDMIVLIEYQQQNIIIYNYKKDSLKVLHIQDFYQCSYLLQQILIIQASGYTYFYFLDEEISLLETVVGMPYLQTNFNYYQIDTEEICKVLIEPDKIQILCFQIKQGVTSSISNYTIPIQDIYNKIILSDQLTEFSYECKIQVLNLTFIGQNEVDFKIIVNYKKLGFKNQQILQFYVQITLKDQEYQIKLNNLIKLSKVNANCNSFLLQNNLLYVCTYLQIFLYKLEIGLQILDSYANFELQGKTFFILNNTHIVTFNQYNAEVSLYEVDYWRLFKNENINDEDEPCNYA</sequence>
<gene>
    <name evidence="1" type="ORF">POCTA_138.1.T0650049</name>
</gene>
<organism evidence="1 2">
    <name type="scientific">Paramecium octaurelia</name>
    <dbReference type="NCBI Taxonomy" id="43137"/>
    <lineage>
        <taxon>Eukaryota</taxon>
        <taxon>Sar</taxon>
        <taxon>Alveolata</taxon>
        <taxon>Ciliophora</taxon>
        <taxon>Intramacronucleata</taxon>
        <taxon>Oligohymenophorea</taxon>
        <taxon>Peniculida</taxon>
        <taxon>Parameciidae</taxon>
        <taxon>Paramecium</taxon>
    </lineage>
</organism>
<name>A0A8S1VD93_PAROT</name>
<keyword evidence="2" id="KW-1185">Reference proteome</keyword>
<evidence type="ECO:0000313" key="1">
    <source>
        <dbReference type="EMBL" id="CAD8175150.1"/>
    </source>
</evidence>
<proteinExistence type="predicted"/>
<dbReference type="OrthoDB" id="308225at2759"/>
<dbReference type="Proteomes" id="UP000683925">
    <property type="component" value="Unassembled WGS sequence"/>
</dbReference>
<comment type="caution">
    <text evidence="1">The sequence shown here is derived from an EMBL/GenBank/DDBJ whole genome shotgun (WGS) entry which is preliminary data.</text>
</comment>
<evidence type="ECO:0000313" key="2">
    <source>
        <dbReference type="Proteomes" id="UP000683925"/>
    </source>
</evidence>
<reference evidence="1" key="1">
    <citation type="submission" date="2021-01" db="EMBL/GenBank/DDBJ databases">
        <authorList>
            <consortium name="Genoscope - CEA"/>
            <person name="William W."/>
        </authorList>
    </citation>
    <scope>NUCLEOTIDE SEQUENCE</scope>
</reference>
<dbReference type="EMBL" id="CAJJDP010000064">
    <property type="protein sequence ID" value="CAD8175150.1"/>
    <property type="molecule type" value="Genomic_DNA"/>
</dbReference>